<accession>A0A453FCZ9</accession>
<dbReference type="AlphaFoldDB" id="A0A453FCZ9"/>
<organism evidence="2 3">
    <name type="scientific">Aegilops tauschii subsp. strangulata</name>
    <name type="common">Goatgrass</name>
    <dbReference type="NCBI Taxonomy" id="200361"/>
    <lineage>
        <taxon>Eukaryota</taxon>
        <taxon>Viridiplantae</taxon>
        <taxon>Streptophyta</taxon>
        <taxon>Embryophyta</taxon>
        <taxon>Tracheophyta</taxon>
        <taxon>Spermatophyta</taxon>
        <taxon>Magnoliopsida</taxon>
        <taxon>Liliopsida</taxon>
        <taxon>Poales</taxon>
        <taxon>Poaceae</taxon>
        <taxon>BOP clade</taxon>
        <taxon>Pooideae</taxon>
        <taxon>Triticodae</taxon>
        <taxon>Triticeae</taxon>
        <taxon>Triticinae</taxon>
        <taxon>Aegilops</taxon>
    </lineage>
</organism>
<reference evidence="3" key="2">
    <citation type="journal article" date="2017" name="Nat. Plants">
        <title>The Aegilops tauschii genome reveals multiple impacts of transposons.</title>
        <authorList>
            <person name="Zhao G."/>
            <person name="Zou C."/>
            <person name="Li K."/>
            <person name="Wang K."/>
            <person name="Li T."/>
            <person name="Gao L."/>
            <person name="Zhang X."/>
            <person name="Wang H."/>
            <person name="Yang Z."/>
            <person name="Liu X."/>
            <person name="Jiang W."/>
            <person name="Mao L."/>
            <person name="Kong X."/>
            <person name="Jiao Y."/>
            <person name="Jia J."/>
        </authorList>
    </citation>
    <scope>NUCLEOTIDE SEQUENCE [LARGE SCALE GENOMIC DNA]</scope>
    <source>
        <strain evidence="3">cv. AL8/78</strain>
    </source>
</reference>
<keyword evidence="3" id="KW-1185">Reference proteome</keyword>
<feature type="compositionally biased region" description="Polar residues" evidence="1">
    <location>
        <begin position="51"/>
        <end position="62"/>
    </location>
</feature>
<reference evidence="2" key="5">
    <citation type="journal article" date="2021" name="G3 (Bethesda)">
        <title>Aegilops tauschii genome assembly Aet v5.0 features greater sequence contiguity and improved annotation.</title>
        <authorList>
            <person name="Wang L."/>
            <person name="Zhu T."/>
            <person name="Rodriguez J.C."/>
            <person name="Deal K.R."/>
            <person name="Dubcovsky J."/>
            <person name="McGuire P.E."/>
            <person name="Lux T."/>
            <person name="Spannagl M."/>
            <person name="Mayer K.F.X."/>
            <person name="Baldrich P."/>
            <person name="Meyers B.C."/>
            <person name="Huo N."/>
            <person name="Gu Y.Q."/>
            <person name="Zhou H."/>
            <person name="Devos K.M."/>
            <person name="Bennetzen J.L."/>
            <person name="Unver T."/>
            <person name="Budak H."/>
            <person name="Gulick P.J."/>
            <person name="Galiba G."/>
            <person name="Kalapos B."/>
            <person name="Nelson D.R."/>
            <person name="Li P."/>
            <person name="You F.M."/>
            <person name="Luo M.C."/>
            <person name="Dvorak J."/>
        </authorList>
    </citation>
    <scope>NUCLEOTIDE SEQUENCE [LARGE SCALE GENOMIC DNA]</scope>
    <source>
        <strain evidence="2">cv. AL8/78</strain>
    </source>
</reference>
<proteinExistence type="predicted"/>
<dbReference type="Proteomes" id="UP000015105">
    <property type="component" value="Chromosome 3D"/>
</dbReference>
<sequence length="82" mass="8726">GYPLAYGVLQPPKLPESPKKSCIILSGEADHEGFSGGGWGALVRRPDGNNHKQSTATSESASQEDLSNLLGWDCGNIPYLKL</sequence>
<dbReference type="Gramene" id="AET3Gv20643700.2">
    <property type="protein sequence ID" value="AET3Gv20643700.2"/>
    <property type="gene ID" value="AET3Gv20643700"/>
</dbReference>
<reference evidence="3" key="1">
    <citation type="journal article" date="2014" name="Science">
        <title>Ancient hybridizations among the ancestral genomes of bread wheat.</title>
        <authorList>
            <consortium name="International Wheat Genome Sequencing Consortium,"/>
            <person name="Marcussen T."/>
            <person name="Sandve S.R."/>
            <person name="Heier L."/>
            <person name="Spannagl M."/>
            <person name="Pfeifer M."/>
            <person name="Jakobsen K.S."/>
            <person name="Wulff B.B."/>
            <person name="Steuernagel B."/>
            <person name="Mayer K.F."/>
            <person name="Olsen O.A."/>
        </authorList>
    </citation>
    <scope>NUCLEOTIDE SEQUENCE [LARGE SCALE GENOMIC DNA]</scope>
    <source>
        <strain evidence="3">cv. AL8/78</strain>
    </source>
</reference>
<reference evidence="2" key="3">
    <citation type="journal article" date="2017" name="Nature">
        <title>Genome sequence of the progenitor of the wheat D genome Aegilops tauschii.</title>
        <authorList>
            <person name="Luo M.C."/>
            <person name="Gu Y.Q."/>
            <person name="Puiu D."/>
            <person name="Wang H."/>
            <person name="Twardziok S.O."/>
            <person name="Deal K.R."/>
            <person name="Huo N."/>
            <person name="Zhu T."/>
            <person name="Wang L."/>
            <person name="Wang Y."/>
            <person name="McGuire P.E."/>
            <person name="Liu S."/>
            <person name="Long H."/>
            <person name="Ramasamy R.K."/>
            <person name="Rodriguez J.C."/>
            <person name="Van S.L."/>
            <person name="Yuan L."/>
            <person name="Wang Z."/>
            <person name="Xia Z."/>
            <person name="Xiao L."/>
            <person name="Anderson O.D."/>
            <person name="Ouyang S."/>
            <person name="Liang Y."/>
            <person name="Zimin A.V."/>
            <person name="Pertea G."/>
            <person name="Qi P."/>
            <person name="Bennetzen J.L."/>
            <person name="Dai X."/>
            <person name="Dawson M.W."/>
            <person name="Muller H.G."/>
            <person name="Kugler K."/>
            <person name="Rivarola-Duarte L."/>
            <person name="Spannagl M."/>
            <person name="Mayer K.F.X."/>
            <person name="Lu F.H."/>
            <person name="Bevan M.W."/>
            <person name="Leroy P."/>
            <person name="Li P."/>
            <person name="You F.M."/>
            <person name="Sun Q."/>
            <person name="Liu Z."/>
            <person name="Lyons E."/>
            <person name="Wicker T."/>
            <person name="Salzberg S.L."/>
            <person name="Devos K.M."/>
            <person name="Dvorak J."/>
        </authorList>
    </citation>
    <scope>NUCLEOTIDE SEQUENCE [LARGE SCALE GENOMIC DNA]</scope>
    <source>
        <strain evidence="2">cv. AL8/78</strain>
    </source>
</reference>
<reference evidence="2" key="4">
    <citation type="submission" date="2019-03" db="UniProtKB">
        <authorList>
            <consortium name="EnsemblPlants"/>
        </authorList>
    </citation>
    <scope>IDENTIFICATION</scope>
</reference>
<evidence type="ECO:0000256" key="1">
    <source>
        <dbReference type="SAM" id="MobiDB-lite"/>
    </source>
</evidence>
<feature type="region of interest" description="Disordered" evidence="1">
    <location>
        <begin position="36"/>
        <end position="62"/>
    </location>
</feature>
<name>A0A453FCZ9_AEGTS</name>
<evidence type="ECO:0000313" key="2">
    <source>
        <dbReference type="EnsemblPlants" id="AET3Gv20643700.2"/>
    </source>
</evidence>
<dbReference type="EnsemblPlants" id="AET3Gv20643700.2">
    <property type="protein sequence ID" value="AET3Gv20643700.2"/>
    <property type="gene ID" value="AET3Gv20643700"/>
</dbReference>
<protein>
    <submittedName>
        <fullName evidence="2">Uncharacterized protein</fullName>
    </submittedName>
</protein>
<evidence type="ECO:0000313" key="3">
    <source>
        <dbReference type="Proteomes" id="UP000015105"/>
    </source>
</evidence>